<keyword evidence="2" id="KW-1185">Reference proteome</keyword>
<gene>
    <name evidence="1" type="ORF">NIASO_16025</name>
</gene>
<dbReference type="Proteomes" id="UP000003586">
    <property type="component" value="Chromosome"/>
</dbReference>
<dbReference type="STRING" id="929713.NIASO_16025"/>
<dbReference type="KEGG" id="nso:NIASO_16025"/>
<evidence type="ECO:0000313" key="2">
    <source>
        <dbReference type="Proteomes" id="UP000003586"/>
    </source>
</evidence>
<organism evidence="1 2">
    <name type="scientific">Niabella soli DSM 19437</name>
    <dbReference type="NCBI Taxonomy" id="929713"/>
    <lineage>
        <taxon>Bacteria</taxon>
        <taxon>Pseudomonadati</taxon>
        <taxon>Bacteroidota</taxon>
        <taxon>Chitinophagia</taxon>
        <taxon>Chitinophagales</taxon>
        <taxon>Chitinophagaceae</taxon>
        <taxon>Niabella</taxon>
    </lineage>
</organism>
<sequence>MLNAYKRIFLSFYKGIWGSGCQEYVKVSRFYTKKRFII</sequence>
<dbReference type="AlphaFoldDB" id="W0F8T6"/>
<dbReference type="HOGENOM" id="CLU_3330657_0_0_10"/>
<name>W0F8T6_9BACT</name>
<proteinExistence type="predicted"/>
<reference evidence="1 2" key="1">
    <citation type="submission" date="2013-12" db="EMBL/GenBank/DDBJ databases">
        <authorList>
            <consortium name="DOE Joint Genome Institute"/>
            <person name="Eisen J."/>
            <person name="Huntemann M."/>
            <person name="Han J."/>
            <person name="Chen A."/>
            <person name="Kyrpides N."/>
            <person name="Mavromatis K."/>
            <person name="Markowitz V."/>
            <person name="Palaniappan K."/>
            <person name="Ivanova N."/>
            <person name="Schaumberg A."/>
            <person name="Pati A."/>
            <person name="Liolios K."/>
            <person name="Nordberg H.P."/>
            <person name="Cantor M.N."/>
            <person name="Hua S.X."/>
            <person name="Woyke T."/>
        </authorList>
    </citation>
    <scope>NUCLEOTIDE SEQUENCE [LARGE SCALE GENOMIC DNA]</scope>
    <source>
        <strain evidence="2">DSM 19437</strain>
    </source>
</reference>
<dbReference type="EMBL" id="CP007035">
    <property type="protein sequence ID" value="AHF17884.1"/>
    <property type="molecule type" value="Genomic_DNA"/>
</dbReference>
<evidence type="ECO:0000313" key="1">
    <source>
        <dbReference type="EMBL" id="AHF17884.1"/>
    </source>
</evidence>
<protein>
    <submittedName>
        <fullName evidence="1">Uncharacterized protein</fullName>
    </submittedName>
</protein>
<accession>W0F8T6</accession>